<evidence type="ECO:0000256" key="6">
    <source>
        <dbReference type="ARBA" id="ARBA00023065"/>
    </source>
</evidence>
<organism evidence="10 11">
    <name type="scientific">Elizabethkingia anophelis NUHP1</name>
    <dbReference type="NCBI Taxonomy" id="1338011"/>
    <lineage>
        <taxon>Bacteria</taxon>
        <taxon>Pseudomonadati</taxon>
        <taxon>Bacteroidota</taxon>
        <taxon>Flavobacteriia</taxon>
        <taxon>Flavobacteriales</taxon>
        <taxon>Weeksellaceae</taxon>
        <taxon>Elizabethkingia</taxon>
    </lineage>
</organism>
<dbReference type="InterPro" id="IPR044669">
    <property type="entry name" value="YneE/VCCN1/2-like"/>
</dbReference>
<gene>
    <name evidence="10" type="ORF">BD94_1925</name>
</gene>
<dbReference type="HOGENOM" id="CLU_029790_4_0_10"/>
<evidence type="ECO:0000256" key="3">
    <source>
        <dbReference type="ARBA" id="ARBA00022475"/>
    </source>
</evidence>
<keyword evidence="7 9" id="KW-0472">Membrane</keyword>
<dbReference type="PANTHER" id="PTHR33281">
    <property type="entry name" value="UPF0187 PROTEIN YNEE"/>
    <property type="match status" value="1"/>
</dbReference>
<dbReference type="RefSeq" id="WP_024564415.1">
    <property type="nucleotide sequence ID" value="NZ_CP007547.1"/>
</dbReference>
<evidence type="ECO:0000256" key="4">
    <source>
        <dbReference type="ARBA" id="ARBA00022692"/>
    </source>
</evidence>
<feature type="transmembrane region" description="Helical" evidence="9">
    <location>
        <begin position="229"/>
        <end position="249"/>
    </location>
</feature>
<evidence type="ECO:0008006" key="12">
    <source>
        <dbReference type="Google" id="ProtNLM"/>
    </source>
</evidence>
<accession>A0A077EJL9</accession>
<feature type="transmembrane region" description="Helical" evidence="9">
    <location>
        <begin position="261"/>
        <end position="280"/>
    </location>
</feature>
<dbReference type="KEGG" id="eao:BD94_1925"/>
<dbReference type="eggNOG" id="COG3781">
    <property type="taxonomic scope" value="Bacteria"/>
</dbReference>
<keyword evidence="3" id="KW-1003">Cell membrane</keyword>
<keyword evidence="2" id="KW-0813">Transport</keyword>
<dbReference type="STRING" id="1338011.BD94_1925"/>
<feature type="transmembrane region" description="Helical" evidence="9">
    <location>
        <begin position="47"/>
        <end position="65"/>
    </location>
</feature>
<evidence type="ECO:0000256" key="2">
    <source>
        <dbReference type="ARBA" id="ARBA00022448"/>
    </source>
</evidence>
<evidence type="ECO:0000256" key="9">
    <source>
        <dbReference type="SAM" id="Phobius"/>
    </source>
</evidence>
<dbReference type="GO" id="GO:0005886">
    <property type="term" value="C:plasma membrane"/>
    <property type="evidence" value="ECO:0007669"/>
    <property type="project" value="UniProtKB-SubCell"/>
</dbReference>
<dbReference type="AlphaFoldDB" id="A0A077EJL9"/>
<name>A0A077EJL9_9FLAO</name>
<keyword evidence="4 9" id="KW-0812">Transmembrane</keyword>
<proteinExistence type="inferred from homology"/>
<evidence type="ECO:0000256" key="8">
    <source>
        <dbReference type="ARBA" id="ARBA00034708"/>
    </source>
</evidence>
<dbReference type="PANTHER" id="PTHR33281:SF19">
    <property type="entry name" value="VOLTAGE-DEPENDENT ANION CHANNEL-FORMING PROTEIN YNEE"/>
    <property type="match status" value="1"/>
</dbReference>
<dbReference type="Proteomes" id="UP000028933">
    <property type="component" value="Chromosome"/>
</dbReference>
<sequence length="335" mass="38630">MHTGKRYTPFEFAKWTKRDTLLMLLIATVPTILYVIGWKFIGLPWQPVAILGTAVAFIVGFKNNASYNRIWEARQIYGAIINDSRSFAYSVRDTLGGKESSVVKRIFYRHFAWLTALRFQLREPRSWENMNQRSNSAYRKSRYEIPELNSTLEEELKQYLSGEELEYILSKKNKATQLTALQSEEFGELKKAGDINDFQWTLLQQSIIKFTDDQGKAERIKNFPYPRNFASIATYLLFIFVILAPFGLVKEMDKLGEGTFLQGYTVWFNIPFSAIIAWAFHTLDTVGESSVNPFEGSANDIPITQISRTVEIDMRDMLDEKDLPQPITPKNNIVL</sequence>
<feature type="transmembrane region" description="Helical" evidence="9">
    <location>
        <begin position="21"/>
        <end position="41"/>
    </location>
</feature>
<evidence type="ECO:0000313" key="10">
    <source>
        <dbReference type="EMBL" id="AIL45700.1"/>
    </source>
</evidence>
<dbReference type="Pfam" id="PF25539">
    <property type="entry name" value="Bestrophin_2"/>
    <property type="match status" value="1"/>
</dbReference>
<evidence type="ECO:0000313" key="11">
    <source>
        <dbReference type="Proteomes" id="UP000028933"/>
    </source>
</evidence>
<evidence type="ECO:0000256" key="7">
    <source>
        <dbReference type="ARBA" id="ARBA00023136"/>
    </source>
</evidence>
<reference evidence="10" key="2">
    <citation type="journal article" date="2015" name="Genome Biol. Evol.">
        <title>Complete Genome Sequence and Transcriptomic Analysis of the Novel Pathogen Elizabethkingia anophelis in Response to Oxidative Stress.</title>
        <authorList>
            <person name="Li Y."/>
            <person name="Liu Y."/>
            <person name="Chew S.C."/>
            <person name="Tay M."/>
            <person name="Salido M.M."/>
            <person name="Teo J."/>
            <person name="Lauro F.M."/>
            <person name="Givskov M."/>
            <person name="Yang L."/>
        </authorList>
    </citation>
    <scope>NUCLEOTIDE SEQUENCE</scope>
    <source>
        <strain evidence="10">NUHP1</strain>
    </source>
</reference>
<evidence type="ECO:0000256" key="5">
    <source>
        <dbReference type="ARBA" id="ARBA00022989"/>
    </source>
</evidence>
<evidence type="ECO:0000256" key="1">
    <source>
        <dbReference type="ARBA" id="ARBA00004651"/>
    </source>
</evidence>
<keyword evidence="5 9" id="KW-1133">Transmembrane helix</keyword>
<dbReference type="GO" id="GO:0005254">
    <property type="term" value="F:chloride channel activity"/>
    <property type="evidence" value="ECO:0007669"/>
    <property type="project" value="InterPro"/>
</dbReference>
<comment type="similarity">
    <text evidence="8">Belongs to the anion channel-forming bestrophin (TC 1.A.46) family.</text>
</comment>
<reference evidence="10" key="1">
    <citation type="journal article" date="2013" name="Lancet">
        <title>First case of E anophelis outbreak in an intensive-care unit.</title>
        <authorList>
            <person name="Teo J."/>
            <person name="Tan S.Y."/>
            <person name="Tay M."/>
            <person name="Ding Y."/>
            <person name="Kjelleberg S."/>
            <person name="Givskov M."/>
            <person name="Lin R.T."/>
            <person name="Yang L."/>
        </authorList>
    </citation>
    <scope>NUCLEOTIDE SEQUENCE [LARGE SCALE GENOMIC DNA]</scope>
    <source>
        <strain evidence="10">NUHP1</strain>
    </source>
</reference>
<dbReference type="EMBL" id="CP007547">
    <property type="protein sequence ID" value="AIL45700.1"/>
    <property type="molecule type" value="Genomic_DNA"/>
</dbReference>
<comment type="subcellular location">
    <subcellularLocation>
        <location evidence="1">Cell membrane</location>
        <topology evidence="1">Multi-pass membrane protein</topology>
    </subcellularLocation>
</comment>
<protein>
    <recommendedName>
        <fullName evidence="12">Multidrug transporter</fullName>
    </recommendedName>
</protein>
<keyword evidence="6" id="KW-0406">Ion transport</keyword>